<comment type="subcellular location">
    <subcellularLocation>
        <location evidence="1 8">Cell outer membrane</location>
        <topology evidence="1 8">Multi-pass membrane protein</topology>
    </subcellularLocation>
</comment>
<dbReference type="PROSITE" id="PS52016">
    <property type="entry name" value="TONB_DEPENDENT_REC_3"/>
    <property type="match status" value="1"/>
</dbReference>
<evidence type="ECO:0000256" key="2">
    <source>
        <dbReference type="ARBA" id="ARBA00022448"/>
    </source>
</evidence>
<evidence type="ECO:0000256" key="5">
    <source>
        <dbReference type="ARBA" id="ARBA00023077"/>
    </source>
</evidence>
<dbReference type="AlphaFoldDB" id="A0AAN1WE00"/>
<evidence type="ECO:0000256" key="6">
    <source>
        <dbReference type="ARBA" id="ARBA00023136"/>
    </source>
</evidence>
<dbReference type="GO" id="GO:0009279">
    <property type="term" value="C:cell outer membrane"/>
    <property type="evidence" value="ECO:0007669"/>
    <property type="project" value="UniProtKB-SubCell"/>
</dbReference>
<dbReference type="InterPro" id="IPR012910">
    <property type="entry name" value="Plug_dom"/>
</dbReference>
<dbReference type="InterPro" id="IPR037066">
    <property type="entry name" value="Plug_dom_sf"/>
</dbReference>
<evidence type="ECO:0000256" key="10">
    <source>
        <dbReference type="SAM" id="SignalP"/>
    </source>
</evidence>
<feature type="signal peptide" evidence="10">
    <location>
        <begin position="1"/>
        <end position="37"/>
    </location>
</feature>
<dbReference type="InterPro" id="IPR010104">
    <property type="entry name" value="TonB_rcpt_bac"/>
</dbReference>
<organism evidence="13 14">
    <name type="scientific">Marinagarivorans cellulosilyticus</name>
    <dbReference type="NCBI Taxonomy" id="2721545"/>
    <lineage>
        <taxon>Bacteria</taxon>
        <taxon>Pseudomonadati</taxon>
        <taxon>Pseudomonadota</taxon>
        <taxon>Gammaproteobacteria</taxon>
        <taxon>Cellvibrionales</taxon>
        <taxon>Cellvibrionaceae</taxon>
        <taxon>Marinagarivorans</taxon>
    </lineage>
</organism>
<dbReference type="InterPro" id="IPR000531">
    <property type="entry name" value="Beta-barrel_TonB"/>
</dbReference>
<comment type="similarity">
    <text evidence="8 9">Belongs to the TonB-dependent receptor family.</text>
</comment>
<evidence type="ECO:0000256" key="3">
    <source>
        <dbReference type="ARBA" id="ARBA00022452"/>
    </source>
</evidence>
<accession>A0AAN1WE00</accession>
<dbReference type="PANTHER" id="PTHR40980:SF4">
    <property type="entry name" value="TONB-DEPENDENT RECEPTOR-LIKE BETA-BARREL DOMAIN-CONTAINING PROTEIN"/>
    <property type="match status" value="1"/>
</dbReference>
<keyword evidence="7 8" id="KW-0998">Cell outer membrane</keyword>
<evidence type="ECO:0000256" key="8">
    <source>
        <dbReference type="PROSITE-ProRule" id="PRU01360"/>
    </source>
</evidence>
<dbReference type="InterPro" id="IPR036942">
    <property type="entry name" value="Beta-barrel_TonB_sf"/>
</dbReference>
<evidence type="ECO:0000256" key="7">
    <source>
        <dbReference type="ARBA" id="ARBA00023237"/>
    </source>
</evidence>
<dbReference type="EMBL" id="AP023086">
    <property type="protein sequence ID" value="BCD95860.1"/>
    <property type="molecule type" value="Genomic_DNA"/>
</dbReference>
<name>A0AAN1WE00_9GAMM</name>
<feature type="chain" id="PRO_5042951080" description="TonB-dependent receptor" evidence="10">
    <location>
        <begin position="38"/>
        <end position="848"/>
    </location>
</feature>
<dbReference type="Proteomes" id="UP001320119">
    <property type="component" value="Chromosome"/>
</dbReference>
<keyword evidence="4 8" id="KW-0812">Transmembrane</keyword>
<protein>
    <recommendedName>
        <fullName evidence="15">TonB-dependent receptor</fullName>
    </recommendedName>
</protein>
<gene>
    <name evidence="13" type="ORF">MARGE09_P0059</name>
</gene>
<evidence type="ECO:0000256" key="4">
    <source>
        <dbReference type="ARBA" id="ARBA00022692"/>
    </source>
</evidence>
<reference evidence="13 14" key="1">
    <citation type="journal article" date="2022" name="IScience">
        <title>An ultrasensitive nanofiber-based assay for enzymatic hydrolysis and deep-sea microbial degradation of cellulose.</title>
        <authorList>
            <person name="Tsudome M."/>
            <person name="Tachioka M."/>
            <person name="Miyazaki M."/>
            <person name="Uchimura K."/>
            <person name="Tsuda M."/>
            <person name="Takaki Y."/>
            <person name="Deguchi S."/>
        </authorList>
    </citation>
    <scope>NUCLEOTIDE SEQUENCE [LARGE SCALE GENOMIC DNA]</scope>
    <source>
        <strain evidence="13 14">GE09</strain>
    </source>
</reference>
<dbReference type="PANTHER" id="PTHR40980">
    <property type="entry name" value="PLUG DOMAIN-CONTAINING PROTEIN"/>
    <property type="match status" value="1"/>
</dbReference>
<evidence type="ECO:0000259" key="12">
    <source>
        <dbReference type="Pfam" id="PF07715"/>
    </source>
</evidence>
<sequence>MTIYRKTLLQFSQKRFFKSLAVATTGLASFSGTSVFADTDHTANATNKAPLLEQTLVIGQGASMDNAIQKQRQADAIKSVISADAVAQLPDDNVAEAMQRLPGVTIERDQGEGRFVSVRGLGPDLNSVSINGAIIPSPNAGSRAVALDVVPSELVQTLSVVKAATPDMDANSLGGNIEVESLSGFDHQDSFFTAKVEGGYDSNVEKTSPKVSGAYSNRFGGSQKDTFAIAAAISWQDRDFGSDNIETGGAWDGDQLEELEQRDYQINRERLGLGLNLDYKWSENSSVYLRSLYSEFSDTETRNAAGLEFEDPLAVNQTGPAEGWRELKERKETQKIQSYVIGGDWKRGKWTLDAQLGLSKSSEDTPGHIAGAGFEGSDSFGNTGFNTTRLPVAQADEAFYNANQFELDEVEWAEQYTSDNNSSFKLNAARQYDLSGWDSSVKFGGKYSTREKDNDTTVWKYDDFESNGIEAEQRLLSYHQGPDVDYSLGRYGPSIESLGLKQIIAGMSADDFYDEEESRIEDFVIQEDLAAAYIMNTMDKDQWRIIYGVRYEATELNAQGTQWEDDAYSPRNIDTDYDHLLPSIHVRYKAGENTQFRAAWTNTVVRPTFDQLMPGFAVDDNEAEFGNPELEALESSNIDFGIEHFLGRAGILSAFVFYKQIDNFVYETDVSSQSPWTEYSEAITYVNGDSADLYGFELAWSQQLVDLPAPWDNLLMGINFTSSRSSTEINNGNETREIDLPYQADMIGNALLGWENETFSIRLTANHKSSYLQEVAVLDGAPFDLYLDSQTFLDLGAHYYITPQLRLSVEAKNMTDEAYYVYTGNKPFNAQYEEYGPTYKLGITFTAR</sequence>
<keyword evidence="5 9" id="KW-0798">TonB box</keyword>
<dbReference type="NCBIfam" id="TIGR01782">
    <property type="entry name" value="TonB-Xanth-Caul"/>
    <property type="match status" value="1"/>
</dbReference>
<dbReference type="Gene3D" id="2.40.170.20">
    <property type="entry name" value="TonB-dependent receptor, beta-barrel domain"/>
    <property type="match status" value="1"/>
</dbReference>
<keyword evidence="10" id="KW-0732">Signal</keyword>
<evidence type="ECO:0000313" key="14">
    <source>
        <dbReference type="Proteomes" id="UP001320119"/>
    </source>
</evidence>
<evidence type="ECO:0000259" key="11">
    <source>
        <dbReference type="Pfam" id="PF00593"/>
    </source>
</evidence>
<keyword evidence="3 8" id="KW-1134">Transmembrane beta strand</keyword>
<feature type="domain" description="TonB-dependent receptor-like beta-barrel" evidence="11">
    <location>
        <begin position="376"/>
        <end position="813"/>
    </location>
</feature>
<dbReference type="InterPro" id="IPR039426">
    <property type="entry name" value="TonB-dep_rcpt-like"/>
</dbReference>
<keyword evidence="6 8" id="KW-0472">Membrane</keyword>
<dbReference type="SUPFAM" id="SSF56935">
    <property type="entry name" value="Porins"/>
    <property type="match status" value="1"/>
</dbReference>
<evidence type="ECO:0000256" key="1">
    <source>
        <dbReference type="ARBA" id="ARBA00004571"/>
    </source>
</evidence>
<dbReference type="Gene3D" id="2.170.130.10">
    <property type="entry name" value="TonB-dependent receptor, plug domain"/>
    <property type="match status" value="1"/>
</dbReference>
<dbReference type="CDD" id="cd01347">
    <property type="entry name" value="ligand_gated_channel"/>
    <property type="match status" value="1"/>
</dbReference>
<dbReference type="Pfam" id="PF07715">
    <property type="entry name" value="Plug"/>
    <property type="match status" value="1"/>
</dbReference>
<keyword evidence="2 8" id="KW-0813">Transport</keyword>
<dbReference type="Pfam" id="PF00593">
    <property type="entry name" value="TonB_dep_Rec_b-barrel"/>
    <property type="match status" value="1"/>
</dbReference>
<proteinExistence type="inferred from homology"/>
<dbReference type="KEGG" id="marq:MARGE09_P0059"/>
<evidence type="ECO:0000256" key="9">
    <source>
        <dbReference type="RuleBase" id="RU003357"/>
    </source>
</evidence>
<evidence type="ECO:0000313" key="13">
    <source>
        <dbReference type="EMBL" id="BCD95860.1"/>
    </source>
</evidence>
<feature type="domain" description="TonB-dependent receptor plug" evidence="12">
    <location>
        <begin position="71"/>
        <end position="175"/>
    </location>
</feature>
<evidence type="ECO:0008006" key="15">
    <source>
        <dbReference type="Google" id="ProtNLM"/>
    </source>
</evidence>
<keyword evidence="14" id="KW-1185">Reference proteome</keyword>